<dbReference type="GO" id="GO:0046872">
    <property type="term" value="F:metal ion binding"/>
    <property type="evidence" value="ECO:0007669"/>
    <property type="project" value="UniProtKB-KW"/>
</dbReference>
<comment type="subcellular location">
    <subcellularLocation>
        <location evidence="2">Cell junction</location>
        <location evidence="2">Focal adhesion</location>
    </subcellularLocation>
    <subcellularLocation>
        <location evidence="1">Cytoplasm</location>
        <location evidence="1">Cytoskeleton</location>
    </subcellularLocation>
    <subcellularLocation>
        <location evidence="11">Cytoplasm</location>
        <location evidence="11">Myofibril</location>
        <location evidence="11">Sarcomere</location>
        <location evidence="11">M line</location>
    </subcellularLocation>
</comment>
<dbReference type="PANTHER" id="PTHR24216:SF8">
    <property type="entry name" value="PAXILLIN, ISOFORM F"/>
    <property type="match status" value="1"/>
</dbReference>
<dbReference type="Proteomes" id="UP000708208">
    <property type="component" value="Unassembled WGS sequence"/>
</dbReference>
<keyword evidence="7 12" id="KW-0862">Zinc</keyword>
<dbReference type="PROSITE" id="PS50023">
    <property type="entry name" value="LIM_DOMAIN_2"/>
    <property type="match status" value="4"/>
</dbReference>
<protein>
    <recommendedName>
        <fullName evidence="13">LIM zinc-binding domain-containing protein</fullName>
    </recommendedName>
</protein>
<feature type="domain" description="LIM zinc-binding" evidence="13">
    <location>
        <begin position="174"/>
        <end position="233"/>
    </location>
</feature>
<keyword evidence="8" id="KW-0965">Cell junction</keyword>
<evidence type="ECO:0000256" key="12">
    <source>
        <dbReference type="PROSITE-ProRule" id="PRU00125"/>
    </source>
</evidence>
<keyword evidence="3" id="KW-0963">Cytoplasm</keyword>
<evidence type="ECO:0000256" key="11">
    <source>
        <dbReference type="ARBA" id="ARBA00037833"/>
    </source>
</evidence>
<dbReference type="GO" id="GO:0005925">
    <property type="term" value="C:focal adhesion"/>
    <property type="evidence" value="ECO:0007669"/>
    <property type="project" value="UniProtKB-SubCell"/>
</dbReference>
<dbReference type="AlphaFoldDB" id="A0A8J2KDF8"/>
<dbReference type="FunFam" id="2.10.110.10:FF:000018">
    <property type="entry name" value="Paxillin isoform 1"/>
    <property type="match status" value="1"/>
</dbReference>
<evidence type="ECO:0000256" key="5">
    <source>
        <dbReference type="ARBA" id="ARBA00022723"/>
    </source>
</evidence>
<dbReference type="CDD" id="cd09336">
    <property type="entry name" value="LIM1_Paxillin_like"/>
    <property type="match status" value="1"/>
</dbReference>
<proteinExistence type="predicted"/>
<evidence type="ECO:0000313" key="14">
    <source>
        <dbReference type="EMBL" id="CAG7732991.1"/>
    </source>
</evidence>
<dbReference type="GO" id="GO:0055120">
    <property type="term" value="C:striated muscle dense body"/>
    <property type="evidence" value="ECO:0007669"/>
    <property type="project" value="UniProtKB-ARBA"/>
</dbReference>
<dbReference type="FunFam" id="2.10.110.10:FF:000009">
    <property type="entry name" value="Paxillin isoform 1"/>
    <property type="match status" value="1"/>
</dbReference>
<accession>A0A8J2KDF8</accession>
<dbReference type="GO" id="GO:0031430">
    <property type="term" value="C:M band"/>
    <property type="evidence" value="ECO:0007669"/>
    <property type="project" value="UniProtKB-SubCell"/>
</dbReference>
<evidence type="ECO:0000256" key="9">
    <source>
        <dbReference type="ARBA" id="ARBA00023038"/>
    </source>
</evidence>
<keyword evidence="9 12" id="KW-0440">LIM domain</keyword>
<dbReference type="SMART" id="SM00132">
    <property type="entry name" value="LIM"/>
    <property type="match status" value="4"/>
</dbReference>
<keyword evidence="15" id="KW-1185">Reference proteome</keyword>
<dbReference type="CDD" id="cd09337">
    <property type="entry name" value="LIM2_Paxillin_like"/>
    <property type="match status" value="1"/>
</dbReference>
<feature type="domain" description="LIM zinc-binding" evidence="13">
    <location>
        <begin position="292"/>
        <end position="351"/>
    </location>
</feature>
<comment type="caution">
    <text evidence="14">The sequence shown here is derived from an EMBL/GenBank/DDBJ whole genome shotgun (WGS) entry which is preliminary data.</text>
</comment>
<evidence type="ECO:0000256" key="4">
    <source>
        <dbReference type="ARBA" id="ARBA00022553"/>
    </source>
</evidence>
<evidence type="ECO:0000256" key="8">
    <source>
        <dbReference type="ARBA" id="ARBA00022949"/>
    </source>
</evidence>
<name>A0A8J2KDF8_9HEXA</name>
<dbReference type="PANTHER" id="PTHR24216">
    <property type="entry name" value="PAXILLIN-RELATED"/>
    <property type="match status" value="1"/>
</dbReference>
<evidence type="ECO:0000313" key="15">
    <source>
        <dbReference type="Proteomes" id="UP000708208"/>
    </source>
</evidence>
<keyword evidence="5 12" id="KW-0479">Metal-binding</keyword>
<keyword evidence="10" id="KW-0206">Cytoskeleton</keyword>
<evidence type="ECO:0000256" key="3">
    <source>
        <dbReference type="ARBA" id="ARBA00022490"/>
    </source>
</evidence>
<evidence type="ECO:0000256" key="2">
    <source>
        <dbReference type="ARBA" id="ARBA00004246"/>
    </source>
</evidence>
<dbReference type="FunFam" id="2.10.110.10:FF:000008">
    <property type="entry name" value="Paxillin isoform 1"/>
    <property type="match status" value="1"/>
</dbReference>
<dbReference type="OrthoDB" id="15567at2759"/>
<dbReference type="InterPro" id="IPR001781">
    <property type="entry name" value="Znf_LIM"/>
</dbReference>
<dbReference type="PROSITE" id="PS00478">
    <property type="entry name" value="LIM_DOMAIN_1"/>
    <property type="match status" value="3"/>
</dbReference>
<reference evidence="14" key="1">
    <citation type="submission" date="2021-06" db="EMBL/GenBank/DDBJ databases">
        <authorList>
            <person name="Hodson N. C."/>
            <person name="Mongue J. A."/>
            <person name="Jaron S. K."/>
        </authorList>
    </citation>
    <scope>NUCLEOTIDE SEQUENCE</scope>
</reference>
<evidence type="ECO:0000256" key="10">
    <source>
        <dbReference type="ARBA" id="ARBA00023212"/>
    </source>
</evidence>
<evidence type="ECO:0000256" key="1">
    <source>
        <dbReference type="ARBA" id="ARBA00004245"/>
    </source>
</evidence>
<dbReference type="Pfam" id="PF00412">
    <property type="entry name" value="LIM"/>
    <property type="match status" value="4"/>
</dbReference>
<keyword evidence="4" id="KW-0597">Phosphoprotein</keyword>
<dbReference type="GO" id="GO:0005856">
    <property type="term" value="C:cytoskeleton"/>
    <property type="evidence" value="ECO:0007669"/>
    <property type="project" value="UniProtKB-SubCell"/>
</dbReference>
<dbReference type="InterPro" id="IPR047075">
    <property type="entry name" value="Paxillin_TGFB1I1_LIM_dom1"/>
</dbReference>
<evidence type="ECO:0000256" key="6">
    <source>
        <dbReference type="ARBA" id="ARBA00022737"/>
    </source>
</evidence>
<evidence type="ECO:0000259" key="13">
    <source>
        <dbReference type="PROSITE" id="PS50023"/>
    </source>
</evidence>
<evidence type="ECO:0000256" key="7">
    <source>
        <dbReference type="ARBA" id="ARBA00022833"/>
    </source>
</evidence>
<keyword evidence="6" id="KW-0677">Repeat</keyword>
<dbReference type="EMBL" id="CAJVCH010241147">
    <property type="protein sequence ID" value="CAG7732991.1"/>
    <property type="molecule type" value="Genomic_DNA"/>
</dbReference>
<sequence length="409" mass="46532">MEVSNWFAFLWLSRIELVYNGNRPNSRSSVGSHERQPVDSLLDDLANGDDVDGKTRITVERKIQRTYLGPAASSATRELDDLMASLSDAKPTELYFKRLESAWSHSYLRPQTDTTRNRFLSLIFLKDPVHPVSIKEKQESNQVQQPKKAQQLDSMLGNLQASMDKQGVSATQKGVCAACHKPIVGQVVTALGKTWHPEHFTCAHCRQELGSKNFYEREGQPYCEDDYHKLYSPRCAYCNGPILDKCVTALETNWHPEHFFCAHCGKQFGQDGFHEKDGKPYCRTDYLALFAPKCGGCAKPITDNYITALNAQWHPECFVCRDCRQPFQGGSFFDHEGQPYCETHYHAKRGTLCAGCHKPISGRCITAMFRKFHPEHFVCSFCLKQLNKGTFKEQNDKPYCHGCFEKLFG</sequence>
<dbReference type="FunFam" id="2.10.110.10:FF:000012">
    <property type="entry name" value="Paxillin isoform 1"/>
    <property type="match status" value="1"/>
</dbReference>
<organism evidence="14 15">
    <name type="scientific">Allacma fusca</name>
    <dbReference type="NCBI Taxonomy" id="39272"/>
    <lineage>
        <taxon>Eukaryota</taxon>
        <taxon>Metazoa</taxon>
        <taxon>Ecdysozoa</taxon>
        <taxon>Arthropoda</taxon>
        <taxon>Hexapoda</taxon>
        <taxon>Collembola</taxon>
        <taxon>Symphypleona</taxon>
        <taxon>Sminthuridae</taxon>
        <taxon>Allacma</taxon>
    </lineage>
</organism>
<gene>
    <name evidence="14" type="ORF">AFUS01_LOCUS21466</name>
</gene>
<feature type="domain" description="LIM zinc-binding" evidence="13">
    <location>
        <begin position="352"/>
        <end position="409"/>
    </location>
</feature>
<feature type="domain" description="LIM zinc-binding" evidence="13">
    <location>
        <begin position="234"/>
        <end position="291"/>
    </location>
</feature>
<dbReference type="CDD" id="cd09338">
    <property type="entry name" value="LIM3_Paxillin_like"/>
    <property type="match status" value="1"/>
</dbReference>